<keyword evidence="4" id="KW-1185">Reference proteome</keyword>
<dbReference type="Proteomes" id="UP000596035">
    <property type="component" value="Chromosome"/>
</dbReference>
<reference evidence="3 5" key="3">
    <citation type="submission" date="2020-11" db="EMBL/GenBank/DDBJ databases">
        <title>Closed and high quality bacterial genomes of the OMM12 community.</title>
        <authorList>
            <person name="Marbouty M."/>
            <person name="Lamy-Besnier Q."/>
            <person name="Debarbieux L."/>
            <person name="Koszul R."/>
        </authorList>
    </citation>
    <scope>NUCLEOTIDE SEQUENCE [LARGE SCALE GENOMIC DNA]</scope>
    <source>
        <strain evidence="3 5">KB18</strain>
    </source>
</reference>
<dbReference type="EMBL" id="CP021422">
    <property type="protein sequence ID" value="ASB42608.1"/>
    <property type="molecule type" value="Genomic_DNA"/>
</dbReference>
<reference evidence="4" key="2">
    <citation type="submission" date="2017-05" db="EMBL/GenBank/DDBJ databases">
        <title>Improved OligoMM genomes.</title>
        <authorList>
            <person name="Garzetti D."/>
        </authorList>
    </citation>
    <scope>NUCLEOTIDE SEQUENCE [LARGE SCALE GENOMIC DNA]</scope>
    <source>
        <strain evidence="4">KB18</strain>
    </source>
</reference>
<dbReference type="EMBL" id="CP065321">
    <property type="protein sequence ID" value="QQR31906.1"/>
    <property type="molecule type" value="Genomic_DNA"/>
</dbReference>
<keyword evidence="1" id="KW-1133">Transmembrane helix</keyword>
<keyword evidence="1" id="KW-0812">Transmembrane</keyword>
<evidence type="ECO:0000313" key="5">
    <source>
        <dbReference type="Proteomes" id="UP000596035"/>
    </source>
</evidence>
<organism evidence="3 5">
    <name type="scientific">Acutalibacter muris</name>
    <dbReference type="NCBI Taxonomy" id="1796620"/>
    <lineage>
        <taxon>Bacteria</taxon>
        <taxon>Bacillati</taxon>
        <taxon>Bacillota</taxon>
        <taxon>Clostridia</taxon>
        <taxon>Eubacteriales</taxon>
        <taxon>Acutalibacteraceae</taxon>
        <taxon>Acutalibacter</taxon>
    </lineage>
</organism>
<dbReference type="KEGG" id="amur:ADH66_19370"/>
<dbReference type="RefSeq" id="WP_066537410.1">
    <property type="nucleotide sequence ID" value="NZ_CAJTCQ010000023.1"/>
</dbReference>
<gene>
    <name evidence="2" type="ORF">ADH66_19370</name>
    <name evidence="3" type="ORF">I5Q82_09800</name>
</gene>
<feature type="transmembrane region" description="Helical" evidence="1">
    <location>
        <begin position="56"/>
        <end position="78"/>
    </location>
</feature>
<evidence type="ECO:0000313" key="2">
    <source>
        <dbReference type="EMBL" id="ASB42608.1"/>
    </source>
</evidence>
<dbReference type="Proteomes" id="UP000196710">
    <property type="component" value="Chromosome"/>
</dbReference>
<accession>A0A1Z2XVX2</accession>
<protein>
    <submittedName>
        <fullName evidence="3">Uncharacterized protein</fullName>
    </submittedName>
</protein>
<evidence type="ECO:0000313" key="3">
    <source>
        <dbReference type="EMBL" id="QQR31906.1"/>
    </source>
</evidence>
<feature type="transmembrane region" description="Helical" evidence="1">
    <location>
        <begin position="6"/>
        <end position="22"/>
    </location>
</feature>
<sequence>MEQYMYAGLWIAIGLVLIFSMAKENKIFILAGAFFLVLGGWWLANALLPEVDLFAGGWGIALKCITGAALLILTAAFVKEYRKKSAEARRDDEEDRP</sequence>
<keyword evidence="1" id="KW-0472">Membrane</keyword>
<evidence type="ECO:0000256" key="1">
    <source>
        <dbReference type="SAM" id="Phobius"/>
    </source>
</evidence>
<evidence type="ECO:0000313" key="4">
    <source>
        <dbReference type="Proteomes" id="UP000196710"/>
    </source>
</evidence>
<feature type="transmembrane region" description="Helical" evidence="1">
    <location>
        <begin position="27"/>
        <end position="44"/>
    </location>
</feature>
<name>A0A1Z2XVX2_9FIRM</name>
<dbReference type="AlphaFoldDB" id="A0A1Z2XVX2"/>
<reference evidence="2" key="1">
    <citation type="journal article" date="2017" name="Genome Announc.">
        <title>High-Quality Whole-Genome Sequences of the Oligo-Mouse-Microbiota Bacterial Community.</title>
        <authorList>
            <person name="Garzetti D."/>
            <person name="Brugiroux S."/>
            <person name="Bunk B."/>
            <person name="Pukall R."/>
            <person name="McCoy K.D."/>
            <person name="Macpherson A.J."/>
            <person name="Stecher B."/>
        </authorList>
    </citation>
    <scope>NUCLEOTIDE SEQUENCE</scope>
    <source>
        <strain evidence="2">KB18</strain>
    </source>
</reference>
<proteinExistence type="predicted"/>